<evidence type="ECO:0000256" key="1">
    <source>
        <dbReference type="SAM" id="SignalP"/>
    </source>
</evidence>
<keyword evidence="1" id="KW-0732">Signal</keyword>
<dbReference type="AlphaFoldDB" id="A0A2P2MN09"/>
<feature type="signal peptide" evidence="1">
    <location>
        <begin position="1"/>
        <end position="18"/>
    </location>
</feature>
<protein>
    <submittedName>
        <fullName evidence="2">Uncharacterized protein</fullName>
    </submittedName>
</protein>
<reference evidence="2" key="1">
    <citation type="submission" date="2018-02" db="EMBL/GenBank/DDBJ databases">
        <title>Rhizophora mucronata_Transcriptome.</title>
        <authorList>
            <person name="Meera S.P."/>
            <person name="Sreeshan A."/>
            <person name="Augustine A."/>
        </authorList>
    </citation>
    <scope>NUCLEOTIDE SEQUENCE</scope>
    <source>
        <tissue evidence="2">Leaf</tissue>
    </source>
</reference>
<feature type="chain" id="PRO_5015157145" evidence="1">
    <location>
        <begin position="19"/>
        <end position="61"/>
    </location>
</feature>
<accession>A0A2P2MN09</accession>
<evidence type="ECO:0000313" key="2">
    <source>
        <dbReference type="EMBL" id="MBX31593.1"/>
    </source>
</evidence>
<sequence length="61" mass="7200">MLCLAATIFFTLFPLTSSNINSEYNFFFHNLIADKSNNKNHYCFYNLSSFSDSKQYHIVNY</sequence>
<proteinExistence type="predicted"/>
<organism evidence="2">
    <name type="scientific">Rhizophora mucronata</name>
    <name type="common">Asiatic mangrove</name>
    <dbReference type="NCBI Taxonomy" id="61149"/>
    <lineage>
        <taxon>Eukaryota</taxon>
        <taxon>Viridiplantae</taxon>
        <taxon>Streptophyta</taxon>
        <taxon>Embryophyta</taxon>
        <taxon>Tracheophyta</taxon>
        <taxon>Spermatophyta</taxon>
        <taxon>Magnoliopsida</taxon>
        <taxon>eudicotyledons</taxon>
        <taxon>Gunneridae</taxon>
        <taxon>Pentapetalae</taxon>
        <taxon>rosids</taxon>
        <taxon>fabids</taxon>
        <taxon>Malpighiales</taxon>
        <taxon>Rhizophoraceae</taxon>
        <taxon>Rhizophora</taxon>
    </lineage>
</organism>
<name>A0A2P2MN09_RHIMU</name>
<dbReference type="EMBL" id="GGEC01051109">
    <property type="protein sequence ID" value="MBX31593.1"/>
    <property type="molecule type" value="Transcribed_RNA"/>
</dbReference>